<feature type="domain" description="Dynamin N-terminal" evidence="7">
    <location>
        <begin position="61"/>
        <end position="184"/>
    </location>
</feature>
<dbReference type="OrthoDB" id="9816479at2"/>
<gene>
    <name evidence="8" type="ORF">BKK50_04680</name>
</gene>
<evidence type="ECO:0000256" key="4">
    <source>
        <dbReference type="ARBA" id="ARBA00023134"/>
    </source>
</evidence>
<dbReference type="RefSeq" id="WP_077415831.1">
    <property type="nucleotide sequence ID" value="NZ_MLHJ01000036.1"/>
</dbReference>
<keyword evidence="6" id="KW-0175">Coiled coil</keyword>
<keyword evidence="5" id="KW-0472">Membrane</keyword>
<dbReference type="SUPFAM" id="SSF52540">
    <property type="entry name" value="P-loop containing nucleoside triphosphate hydrolases"/>
    <property type="match status" value="1"/>
</dbReference>
<dbReference type="GO" id="GO:0003924">
    <property type="term" value="F:GTPase activity"/>
    <property type="evidence" value="ECO:0007669"/>
    <property type="project" value="InterPro"/>
</dbReference>
<dbReference type="PANTHER" id="PTHR10465:SF0">
    <property type="entry name" value="SARCALUMENIN"/>
    <property type="match status" value="1"/>
</dbReference>
<dbReference type="Proteomes" id="UP000189433">
    <property type="component" value="Unassembled WGS sequence"/>
</dbReference>
<dbReference type="Gene3D" id="3.40.50.300">
    <property type="entry name" value="P-loop containing nucleotide triphosphate hydrolases"/>
    <property type="match status" value="1"/>
</dbReference>
<evidence type="ECO:0000256" key="2">
    <source>
        <dbReference type="ARBA" id="ARBA00022741"/>
    </source>
</evidence>
<keyword evidence="2" id="KW-0547">Nucleotide-binding</keyword>
<keyword evidence="4" id="KW-0342">GTP-binding</keyword>
<dbReference type="GO" id="GO:0005525">
    <property type="term" value="F:GTP binding"/>
    <property type="evidence" value="ECO:0007669"/>
    <property type="project" value="UniProtKB-KW"/>
</dbReference>
<evidence type="ECO:0000313" key="8">
    <source>
        <dbReference type="EMBL" id="OOF43489.1"/>
    </source>
</evidence>
<evidence type="ECO:0000256" key="6">
    <source>
        <dbReference type="SAM" id="Coils"/>
    </source>
</evidence>
<evidence type="ECO:0000256" key="5">
    <source>
        <dbReference type="ARBA" id="ARBA00023136"/>
    </source>
</evidence>
<dbReference type="PANTHER" id="PTHR10465">
    <property type="entry name" value="TRANSMEMBRANE GTPASE FZO1"/>
    <property type="match status" value="1"/>
</dbReference>
<proteinExistence type="predicted"/>
<keyword evidence="3" id="KW-0378">Hydrolase</keyword>
<evidence type="ECO:0000259" key="7">
    <source>
        <dbReference type="Pfam" id="PF00350"/>
    </source>
</evidence>
<evidence type="ECO:0000256" key="1">
    <source>
        <dbReference type="ARBA" id="ARBA00004370"/>
    </source>
</evidence>
<name>A0A1V3INC0_9PAST</name>
<organism evidence="8 9">
    <name type="scientific">Rodentibacter rarus</name>
    <dbReference type="NCBI Taxonomy" id="1908260"/>
    <lineage>
        <taxon>Bacteria</taxon>
        <taxon>Pseudomonadati</taxon>
        <taxon>Pseudomonadota</taxon>
        <taxon>Gammaproteobacteria</taxon>
        <taxon>Pasteurellales</taxon>
        <taxon>Pasteurellaceae</taxon>
        <taxon>Rodentibacter</taxon>
    </lineage>
</organism>
<accession>A0A1V3INC0</accession>
<dbReference type="GO" id="GO:0016020">
    <property type="term" value="C:membrane"/>
    <property type="evidence" value="ECO:0007669"/>
    <property type="project" value="UniProtKB-SubCell"/>
</dbReference>
<comment type="subcellular location">
    <subcellularLocation>
        <location evidence="1">Membrane</location>
    </subcellularLocation>
</comment>
<dbReference type="InterPro" id="IPR027417">
    <property type="entry name" value="P-loop_NTPase"/>
</dbReference>
<sequence>MSNELLNESFNSSTSIEKQQQFLNYISQINEVIKTIFNEEKEILNSITKLYKDIKTTQLVIPVIGGFSAGKSTLINSFLGKEYLSTDVRPETALAAELHYSEDEKIVAITTNDMKEEYPIEQGNLLKEKAGNYKYLQYYINSEKLKNISPLILVDMPGFDSPLQGHNKAIHTYLNRQAHFIILINIEDGTVVSSLSKEIGALQEFGKGFTFCLSKTNLRPTSQVKEIQEDIAEYLLDEFDYDREIILLDNNGGENLNKILTGIDPNQFFNSIFIERLKENNQEIINNIQSKLTTLDTDKESVKNAIRDLNNGIKNLELEKDKILKSLERDNEQDIRYIISRVCEEIYNKASYLASIGINNPEALKRELEYSVQTTLTAELKEKVKKRAIQEMTKFSHVAELGLSSALSSLNMDSKFIQDIVDSCKKSVEDTSIDMSDIVKSVSALASVFSGGILATIARILTAALPFLEGIFKLFSSNSSGEEEDPVAKLEEKIKRDVVNELRRKLEEIFPNIFNEAINRMIVGIADEFSKSIKNQKESIEGELQMKEKESFNIERRIAELKTAQNTVSRLSQKFLNSEV</sequence>
<evidence type="ECO:0000256" key="3">
    <source>
        <dbReference type="ARBA" id="ARBA00022801"/>
    </source>
</evidence>
<dbReference type="EMBL" id="MLHJ01000036">
    <property type="protein sequence ID" value="OOF43489.1"/>
    <property type="molecule type" value="Genomic_DNA"/>
</dbReference>
<keyword evidence="9" id="KW-1185">Reference proteome</keyword>
<comment type="caution">
    <text evidence="8">The sequence shown here is derived from an EMBL/GenBank/DDBJ whole genome shotgun (WGS) entry which is preliminary data.</text>
</comment>
<dbReference type="STRING" id="1908260.BKK50_04680"/>
<dbReference type="InterPro" id="IPR027094">
    <property type="entry name" value="Mitofusin_fam"/>
</dbReference>
<dbReference type="AlphaFoldDB" id="A0A1V3INC0"/>
<evidence type="ECO:0000313" key="9">
    <source>
        <dbReference type="Proteomes" id="UP000189433"/>
    </source>
</evidence>
<feature type="coiled-coil region" evidence="6">
    <location>
        <begin position="274"/>
        <end position="333"/>
    </location>
</feature>
<dbReference type="Pfam" id="PF00350">
    <property type="entry name" value="Dynamin_N"/>
    <property type="match status" value="1"/>
</dbReference>
<dbReference type="InterPro" id="IPR045063">
    <property type="entry name" value="Dynamin_N"/>
</dbReference>
<feature type="coiled-coil region" evidence="6">
    <location>
        <begin position="530"/>
        <end position="574"/>
    </location>
</feature>
<reference evidence="8 9" key="1">
    <citation type="submission" date="2016-10" db="EMBL/GenBank/DDBJ databases">
        <title>Rodentibacter gen. nov. and new species.</title>
        <authorList>
            <person name="Christensen H."/>
        </authorList>
    </citation>
    <scope>NUCLEOTIDE SEQUENCE [LARGE SCALE GENOMIC DNA]</scope>
    <source>
        <strain evidence="8 9">CCUG17206</strain>
    </source>
</reference>
<protein>
    <recommendedName>
        <fullName evidence="7">Dynamin N-terminal domain-containing protein</fullName>
    </recommendedName>
</protein>